<dbReference type="EMBL" id="CAUYUE010000018">
    <property type="protein sequence ID" value="CAK0787786.1"/>
    <property type="molecule type" value="Genomic_DNA"/>
</dbReference>
<evidence type="ECO:0000313" key="2">
    <source>
        <dbReference type="Proteomes" id="UP001314263"/>
    </source>
</evidence>
<sequence>MTHILAAPDFARGGGFFADVQEVARSVWAVGRRLYPCSATSEGLHETVQHLLSCGVSRRTARHAIATAKKEDPECSDPTYILIGWRQERLDALNKVWGAADPAAFVRDALIASGMTETERPHVLSVSDADLPSTRLGHKSVVGKHALCTSAGQVFY</sequence>
<name>A0AAV1IKD0_9CHLO</name>
<gene>
    <name evidence="1" type="ORF">CVIRNUC_011008</name>
</gene>
<evidence type="ECO:0000313" key="1">
    <source>
        <dbReference type="EMBL" id="CAK0787786.1"/>
    </source>
</evidence>
<reference evidence="1 2" key="1">
    <citation type="submission" date="2023-10" db="EMBL/GenBank/DDBJ databases">
        <authorList>
            <person name="Maclean D."/>
            <person name="Macfadyen A."/>
        </authorList>
    </citation>
    <scope>NUCLEOTIDE SEQUENCE [LARGE SCALE GENOMIC DNA]</scope>
</reference>
<organism evidence="1 2">
    <name type="scientific">Coccomyxa viridis</name>
    <dbReference type="NCBI Taxonomy" id="1274662"/>
    <lineage>
        <taxon>Eukaryota</taxon>
        <taxon>Viridiplantae</taxon>
        <taxon>Chlorophyta</taxon>
        <taxon>core chlorophytes</taxon>
        <taxon>Trebouxiophyceae</taxon>
        <taxon>Trebouxiophyceae incertae sedis</taxon>
        <taxon>Coccomyxaceae</taxon>
        <taxon>Coccomyxa</taxon>
    </lineage>
</organism>
<dbReference type="Proteomes" id="UP001314263">
    <property type="component" value="Unassembled WGS sequence"/>
</dbReference>
<keyword evidence="2" id="KW-1185">Reference proteome</keyword>
<accession>A0AAV1IKD0</accession>
<protein>
    <submittedName>
        <fullName evidence="1">Uncharacterized protein</fullName>
    </submittedName>
</protein>
<comment type="caution">
    <text evidence="1">The sequence shown here is derived from an EMBL/GenBank/DDBJ whole genome shotgun (WGS) entry which is preliminary data.</text>
</comment>
<proteinExistence type="predicted"/>
<dbReference type="AlphaFoldDB" id="A0AAV1IKD0"/>